<evidence type="ECO:0000313" key="12">
    <source>
        <dbReference type="EMBL" id="AGH60144.1"/>
    </source>
</evidence>
<evidence type="ECO:0000256" key="10">
    <source>
        <dbReference type="SAM" id="SignalP"/>
    </source>
</evidence>
<keyword evidence="3" id="KW-1003">Cell membrane</keyword>
<feature type="region of interest" description="Disordered" evidence="9">
    <location>
        <begin position="385"/>
        <end position="448"/>
    </location>
</feature>
<name>M4SVT3_9TRYP</name>
<dbReference type="InterPro" id="IPR027446">
    <property type="entry name" value="VSG_C_dom_sf"/>
</dbReference>
<feature type="signal peptide" evidence="10">
    <location>
        <begin position="1"/>
        <end position="24"/>
    </location>
</feature>
<accession>M4SVT3</accession>
<evidence type="ECO:0000256" key="9">
    <source>
        <dbReference type="SAM" id="MobiDB-lite"/>
    </source>
</evidence>
<organism evidence="12">
    <name type="scientific">Trypanosoma brucei</name>
    <dbReference type="NCBI Taxonomy" id="5691"/>
    <lineage>
        <taxon>Eukaryota</taxon>
        <taxon>Discoba</taxon>
        <taxon>Euglenozoa</taxon>
        <taxon>Kinetoplastea</taxon>
        <taxon>Metakinetoplastina</taxon>
        <taxon>Trypanosomatida</taxon>
        <taxon>Trypanosomatidae</taxon>
        <taxon>Trypanosoma</taxon>
    </lineage>
</organism>
<feature type="domain" description="Trypanosome variant surface glycoprotein B-type N-terminal" evidence="11">
    <location>
        <begin position="15"/>
        <end position="351"/>
    </location>
</feature>
<reference evidence="12" key="2">
    <citation type="journal article" date="2014" name="Mol. Biochem. Parasitol.">
        <title>Capturing the variant surface glycoprotein repertoire (the VSGnome) of Trypanosoma brucei Lister 427.</title>
        <authorList>
            <person name="Cross G.A."/>
            <person name="Kim H.S."/>
            <person name="Wickstead B."/>
        </authorList>
    </citation>
    <scope>NUCLEOTIDE SEQUENCE</scope>
    <source>
        <strain evidence="12">Lister 427</strain>
    </source>
</reference>
<dbReference type="SUPFAM" id="SSF118251">
    <property type="entry name" value="Variant surface glycoprotein MITAT 1.2, VSG 221, C-terminal domain"/>
    <property type="match status" value="1"/>
</dbReference>
<evidence type="ECO:0000256" key="5">
    <source>
        <dbReference type="ARBA" id="ARBA00022729"/>
    </source>
</evidence>
<evidence type="ECO:0000256" key="6">
    <source>
        <dbReference type="ARBA" id="ARBA00023136"/>
    </source>
</evidence>
<dbReference type="PROSITE" id="PS51318">
    <property type="entry name" value="TAT"/>
    <property type="match status" value="1"/>
</dbReference>
<dbReference type="GO" id="GO:0098552">
    <property type="term" value="C:side of membrane"/>
    <property type="evidence" value="ECO:0007669"/>
    <property type="project" value="UniProtKB-KW"/>
</dbReference>
<dbReference type="Gene3D" id="4.10.110.20">
    <property type="entry name" value="Variant surface glycoprotein MITAT 1.2, VSG 221, C-terminal domain"/>
    <property type="match status" value="1"/>
</dbReference>
<evidence type="ECO:0000256" key="3">
    <source>
        <dbReference type="ARBA" id="ARBA00022475"/>
    </source>
</evidence>
<evidence type="ECO:0000259" key="11">
    <source>
        <dbReference type="Pfam" id="PF13206"/>
    </source>
</evidence>
<keyword evidence="7" id="KW-0325">Glycoprotein</keyword>
<evidence type="ECO:0000256" key="2">
    <source>
        <dbReference type="ARBA" id="ARBA00004609"/>
    </source>
</evidence>
<evidence type="ECO:0000256" key="7">
    <source>
        <dbReference type="ARBA" id="ARBA00023180"/>
    </source>
</evidence>
<evidence type="ECO:0000256" key="4">
    <source>
        <dbReference type="ARBA" id="ARBA00022622"/>
    </source>
</evidence>
<keyword evidence="6" id="KW-0472">Membrane</keyword>
<evidence type="ECO:0000256" key="1">
    <source>
        <dbReference type="ARBA" id="ARBA00002523"/>
    </source>
</evidence>
<keyword evidence="4" id="KW-0336">GPI-anchor</keyword>
<feature type="compositionally biased region" description="Basic and acidic residues" evidence="9">
    <location>
        <begin position="438"/>
        <end position="448"/>
    </location>
</feature>
<dbReference type="InterPro" id="IPR006311">
    <property type="entry name" value="TAT_signal"/>
</dbReference>
<dbReference type="VEuPathDB" id="TriTrypDB:Tb11.v5.1018"/>
<comment type="function">
    <text evidence="1">VSG forms a coat on the surface of the parasite. The trypanosome evades the immune response of the host by expressing a series of antigenically distinct VSGs from an estimated 1000 VSG genes.</text>
</comment>
<comment type="subcellular location">
    <subcellularLocation>
        <location evidence="2">Cell membrane</location>
        <topology evidence="2">Lipid-anchor</topology>
        <topology evidence="2">GPI-anchor</topology>
    </subcellularLocation>
</comment>
<dbReference type="Pfam" id="PF13206">
    <property type="entry name" value="VSG_B"/>
    <property type="match status" value="1"/>
</dbReference>
<reference evidence="12" key="1">
    <citation type="submission" date="2013-02" db="EMBL/GenBank/DDBJ databases">
        <authorList>
            <person name="Cross G.A.M."/>
            <person name="Kim H.-S."/>
            <person name="Wickstead B."/>
        </authorList>
    </citation>
    <scope>NUCLEOTIDE SEQUENCE</scope>
    <source>
        <strain evidence="12">Lister 427</strain>
    </source>
</reference>
<dbReference type="VEuPathDB" id="TriTrypDB:Tb427_000550600"/>
<feature type="compositionally biased region" description="Basic and acidic residues" evidence="9">
    <location>
        <begin position="393"/>
        <end position="428"/>
    </location>
</feature>
<dbReference type="GO" id="GO:0005886">
    <property type="term" value="C:plasma membrane"/>
    <property type="evidence" value="ECO:0007669"/>
    <property type="project" value="UniProtKB-SubCell"/>
</dbReference>
<proteinExistence type="predicted"/>
<dbReference type="AlphaFoldDB" id="M4SVT3"/>
<protein>
    <submittedName>
        <fullName evidence="12">Variant surface glycoprotein 1206</fullName>
    </submittedName>
</protein>
<dbReference type="VEuPathDB" id="TriTrypDB:Tb1125.Tb11.v5.0129"/>
<dbReference type="EMBL" id="KC612713">
    <property type="protein sequence ID" value="AGH60144.1"/>
    <property type="molecule type" value="Genomic_DNA"/>
</dbReference>
<sequence>MRKARRHFLAKLALALAFAATTVGVDGAANDNAKAFNALCTIIQIIGGTPMLPPAPTTSDLDALMTDVRQLNLSASEDTLYDSNFEPNTDDDKKPEEYKANREAWKTAKNLIAKGETEIDGVKLTRPGASHARKVASNILNRTLKTIAALKDKLKTTVTPEDIRSDLDKALFGKTGKHSNKAGETYANSGANGCGDTNPAGKSPGMSLYSDLLCLCSVSGGASASCTGSALSAVTYGDGTQTTQAAATAIARKCPKAGHIRVTAGDLRHAKNIFTTALKADKVAAAGDANILGAAASKQCNGGANGNCVYYKATRNDGTLDIQWLEHIDDAIAKFETANAEAAVNNRIAAQAAALKGTALAAYLQALEGDAQKLTTATAIPVLSSTTPSTSDCNKHQSKDKCKEPCKWDGDATDANKKCSLDPKKAAEKVAANQEEAGEGKKRGAGETRRRVKICLQLG</sequence>
<keyword evidence="5 10" id="KW-0732">Signal</keyword>
<feature type="chain" id="PRO_5004057910" evidence="10">
    <location>
        <begin position="25"/>
        <end position="459"/>
    </location>
</feature>
<dbReference type="InterPro" id="IPR025932">
    <property type="entry name" value="Trypano_VSG_B_N_dom"/>
</dbReference>
<evidence type="ECO:0000256" key="8">
    <source>
        <dbReference type="ARBA" id="ARBA00023288"/>
    </source>
</evidence>
<keyword evidence="8" id="KW-0449">Lipoprotein</keyword>